<evidence type="ECO:0000256" key="2">
    <source>
        <dbReference type="ARBA" id="ARBA00022448"/>
    </source>
</evidence>
<feature type="compositionally biased region" description="Basic and acidic residues" evidence="8">
    <location>
        <begin position="1415"/>
        <end position="1439"/>
    </location>
</feature>
<feature type="region of interest" description="Disordered" evidence="8">
    <location>
        <begin position="1335"/>
        <end position="1439"/>
    </location>
</feature>
<dbReference type="EMBL" id="CAJVPJ010001877">
    <property type="protein sequence ID" value="CAG8606472.1"/>
    <property type="molecule type" value="Genomic_DNA"/>
</dbReference>
<dbReference type="PANTHER" id="PTHR13222:SF1">
    <property type="entry name" value="RB1-INDUCIBLE COILED-COIL PROTEIN 1"/>
    <property type="match status" value="1"/>
</dbReference>
<keyword evidence="2 6" id="KW-0813">Transport</keyword>
<dbReference type="InterPro" id="IPR045326">
    <property type="entry name" value="ATG17-like_dom"/>
</dbReference>
<comment type="function">
    <text evidence="6">Involved in cytoplasm to vacuole transport (Cvt), pexophagy, mitophagy and nucleophagy. Recruits mitochondria for their selective degradation via autophagy (mitophagy) during starvation. Works as scaffold proteins that recruit ATG proteins to the pre-autophagosome (PAS), the site of vesicle/autophagosome formation. Required for the Cvt vesicles completion.</text>
</comment>
<evidence type="ECO:0000256" key="8">
    <source>
        <dbReference type="SAM" id="MobiDB-lite"/>
    </source>
</evidence>
<evidence type="ECO:0000259" key="10">
    <source>
        <dbReference type="Pfam" id="PF10377"/>
    </source>
</evidence>
<dbReference type="OrthoDB" id="447953at2759"/>
<dbReference type="GO" id="GO:0061709">
    <property type="term" value="P:reticulophagy"/>
    <property type="evidence" value="ECO:0007669"/>
    <property type="project" value="TreeGrafter"/>
</dbReference>
<accession>A0A9N9CNF9</accession>
<keyword evidence="3 6" id="KW-0653">Protein transport</keyword>
<dbReference type="GO" id="GO:0015031">
    <property type="term" value="P:protein transport"/>
    <property type="evidence" value="ECO:0007669"/>
    <property type="project" value="UniProtKB-KW"/>
</dbReference>
<keyword evidence="4 6" id="KW-0072">Autophagy</keyword>
<protein>
    <recommendedName>
        <fullName evidence="6">Autophagy-related protein 11</fullName>
    </recommendedName>
</protein>
<feature type="coiled-coil region" evidence="7">
    <location>
        <begin position="674"/>
        <end position="708"/>
    </location>
</feature>
<dbReference type="GO" id="GO:0019901">
    <property type="term" value="F:protein kinase binding"/>
    <property type="evidence" value="ECO:0007669"/>
    <property type="project" value="TreeGrafter"/>
</dbReference>
<feature type="coiled-coil region" evidence="7">
    <location>
        <begin position="288"/>
        <end position="315"/>
    </location>
</feature>
<feature type="coiled-coil region" evidence="7">
    <location>
        <begin position="800"/>
        <end position="1109"/>
    </location>
</feature>
<proteinExistence type="inferred from homology"/>
<evidence type="ECO:0000256" key="6">
    <source>
        <dbReference type="RuleBase" id="RU367075"/>
    </source>
</evidence>
<organism evidence="11 12">
    <name type="scientific">Paraglomus occultum</name>
    <dbReference type="NCBI Taxonomy" id="144539"/>
    <lineage>
        <taxon>Eukaryota</taxon>
        <taxon>Fungi</taxon>
        <taxon>Fungi incertae sedis</taxon>
        <taxon>Mucoromycota</taxon>
        <taxon>Glomeromycotina</taxon>
        <taxon>Glomeromycetes</taxon>
        <taxon>Paraglomerales</taxon>
        <taxon>Paraglomeraceae</taxon>
        <taxon>Paraglomus</taxon>
    </lineage>
</organism>
<feature type="non-terminal residue" evidence="11">
    <location>
        <position position="1439"/>
    </location>
</feature>
<dbReference type="GO" id="GO:0034727">
    <property type="term" value="P:piecemeal microautophagy of the nucleus"/>
    <property type="evidence" value="ECO:0007669"/>
    <property type="project" value="TreeGrafter"/>
</dbReference>
<evidence type="ECO:0000256" key="5">
    <source>
        <dbReference type="ARBA" id="ARBA00023054"/>
    </source>
</evidence>
<keyword evidence="12" id="KW-1185">Reference proteome</keyword>
<dbReference type="GO" id="GO:0034517">
    <property type="term" value="P:ribophagy"/>
    <property type="evidence" value="ECO:0007669"/>
    <property type="project" value="TreeGrafter"/>
</dbReference>
<comment type="subcellular location">
    <subcellularLocation>
        <location evidence="6">Preautophagosomal structure membrane</location>
        <topology evidence="6">Peripheral membrane protein</topology>
    </subcellularLocation>
    <subcellularLocation>
        <location evidence="6">Vacuole membrane</location>
        <topology evidence="6">Peripheral membrane protein</topology>
    </subcellularLocation>
    <text evidence="6">During pexophagy, accumulates in the vacuolar membrane region, where the peroxisomes contact the vacuole.</text>
</comment>
<evidence type="ECO:0000256" key="4">
    <source>
        <dbReference type="ARBA" id="ARBA00023006"/>
    </source>
</evidence>
<feature type="coiled-coil region" evidence="7">
    <location>
        <begin position="1213"/>
        <end position="1244"/>
    </location>
</feature>
<evidence type="ECO:0000256" key="7">
    <source>
        <dbReference type="SAM" id="Coils"/>
    </source>
</evidence>
<dbReference type="Gene3D" id="1.20.5.340">
    <property type="match status" value="1"/>
</dbReference>
<feature type="coiled-coil region" evidence="7">
    <location>
        <begin position="352"/>
        <end position="386"/>
    </location>
</feature>
<dbReference type="GO" id="GO:0005774">
    <property type="term" value="C:vacuolar membrane"/>
    <property type="evidence" value="ECO:0007669"/>
    <property type="project" value="UniProtKB-SubCell"/>
</dbReference>
<gene>
    <name evidence="11" type="ORF">POCULU_LOCUS7734</name>
</gene>
<comment type="subunit">
    <text evidence="6">Homodimer.</text>
</comment>
<feature type="domain" description="Autophagy protein ATG17-like" evidence="9">
    <location>
        <begin position="170"/>
        <end position="528"/>
    </location>
</feature>
<dbReference type="GO" id="GO:0060090">
    <property type="term" value="F:molecular adaptor activity"/>
    <property type="evidence" value="ECO:0007669"/>
    <property type="project" value="TreeGrafter"/>
</dbReference>
<feature type="domain" description="Autophagy-related protein 11 C-terminal" evidence="10">
    <location>
        <begin position="1209"/>
        <end position="1333"/>
    </location>
</feature>
<dbReference type="PANTHER" id="PTHR13222">
    <property type="entry name" value="RB1-INDUCIBLE COILED-COIL"/>
    <property type="match status" value="1"/>
</dbReference>
<evidence type="ECO:0000256" key="3">
    <source>
        <dbReference type="ARBA" id="ARBA00022927"/>
    </source>
</evidence>
<keyword evidence="6" id="KW-0472">Membrane</keyword>
<dbReference type="GO" id="GO:0000045">
    <property type="term" value="P:autophagosome assembly"/>
    <property type="evidence" value="ECO:0007669"/>
    <property type="project" value="UniProtKB-UniRule"/>
</dbReference>
<feature type="coiled-coil region" evidence="7">
    <location>
        <begin position="737"/>
        <end position="764"/>
    </location>
</feature>
<keyword evidence="5 7" id="KW-0175">Coiled coil</keyword>
<reference evidence="11" key="1">
    <citation type="submission" date="2021-06" db="EMBL/GenBank/DDBJ databases">
        <authorList>
            <person name="Kallberg Y."/>
            <person name="Tangrot J."/>
            <person name="Rosling A."/>
        </authorList>
    </citation>
    <scope>NUCLEOTIDE SEQUENCE</scope>
    <source>
        <strain evidence="11">IA702</strain>
    </source>
</reference>
<dbReference type="GO" id="GO:1990316">
    <property type="term" value="C:Atg1/ULK1 kinase complex"/>
    <property type="evidence" value="ECO:0007669"/>
    <property type="project" value="TreeGrafter"/>
</dbReference>
<name>A0A9N9CNF9_9GLOM</name>
<comment type="similarity">
    <text evidence="1 6">Belongs to the ATG11 family.</text>
</comment>
<dbReference type="GO" id="GO:1903599">
    <property type="term" value="P:positive regulation of autophagy of mitochondrion"/>
    <property type="evidence" value="ECO:0007669"/>
    <property type="project" value="UniProtKB-UniRule"/>
</dbReference>
<dbReference type="GO" id="GO:0034045">
    <property type="term" value="C:phagophore assembly site membrane"/>
    <property type="evidence" value="ECO:0007669"/>
    <property type="project" value="UniProtKB-SubCell"/>
</dbReference>
<dbReference type="Pfam" id="PF04108">
    <property type="entry name" value="ATG17_like"/>
    <property type="match status" value="1"/>
</dbReference>
<dbReference type="Pfam" id="PF10377">
    <property type="entry name" value="ATG11"/>
    <property type="match status" value="1"/>
</dbReference>
<dbReference type="Proteomes" id="UP000789572">
    <property type="component" value="Unassembled WGS sequence"/>
</dbReference>
<evidence type="ECO:0000256" key="1">
    <source>
        <dbReference type="ARBA" id="ARBA00009729"/>
    </source>
</evidence>
<evidence type="ECO:0000313" key="12">
    <source>
        <dbReference type="Proteomes" id="UP000789572"/>
    </source>
</evidence>
<dbReference type="GO" id="GO:0000422">
    <property type="term" value="P:autophagy of mitochondrion"/>
    <property type="evidence" value="ECO:0007669"/>
    <property type="project" value="TreeGrafter"/>
</dbReference>
<evidence type="ECO:0000313" key="11">
    <source>
        <dbReference type="EMBL" id="CAG8606472.1"/>
    </source>
</evidence>
<dbReference type="InterPro" id="IPR040040">
    <property type="entry name" value="ATG11"/>
</dbReference>
<keyword evidence="6" id="KW-0926">Vacuole</keyword>
<sequence>LLAGQMHYLPEKDNSHYYLEYLGMMKIYRAETGKRLHLDNYSTEYVHYNYFRLPGKSEVLALESIKAAVELASGVPASMQILMTGDGLPVKADKVEEVLRTSGENESIVYLFSRELLNTTNVVDNTTLREIASLQPQIPLWQSAQLRAKWRTFSIAAYVELFEKHNEHGMKYVHSARTHLELCERLLTEQKVQAKALTAAMENLDVHNKSITELHQAFHDSAEKEVTEQSELIFSVSVDLEVLKRIKIHPQIMRVAGLIPQQNESHTLASFISEEDLLKLEKSGKAVFEQLKKRIGDLERTVRNVQATTDELKRKKYGTEYVSREFENFVCCVSHYLRKLLVNRFLSMDVELSKARQTYEKIKELNDRLQRDIGRIREKAQELTGSSTDAIERLAIIHEDDYLPDMGKFDKNLRDQVTWFIQRKNAMTGAVMDSLRGISRVQSSIASIPSALSRLDAEIKTATHTFKDLSIVHEMPLAYGLTVVEIVRRKEYMRILLERSQKLAEVLSLFRDTEQKRRDTYRLNVKRYMPFNIAALDEAPPMCEISTVNRRGRLPELTREDIRAFVNMLEQMRVSVHKTTGNNQTNDNPVAQLQSVLLKMSSQIDGMNVEFERIIRTNFVSDKLLTDRDVSTSSRTTSTYSTLTVPARGQASRTMKRLSRQSFSESEVDSGSLLLDKSKKLELAENKLKNYESRIKGLESKLQTNYQNSRKVEESYSTALKETETLTKKVTELDARLQTLDGLYATAIEEKEAAEKRANDLDEKYCQLQLSYEKSVHEVETMKKTNGMPNKDQQLLEVHLSGIQNENELLKEQNRKLSDQLKEETERRILESMLHNERKSASENIEQRLNEQLNERDKLIEQLQKRLETEEYKRKEFESLYHTELDKTKSLQAQYSDLRHSNEKEMTSLQSKLKEIERELTEEIKAYEEGKASLTRQLEEAKSQASAKEHEYSDLEQVYKKIQHEFEQCQAELEKRRENYDSEMKQRAVLENEINTLRSESESLVEQTRNSQKELQDLVAKREQEHVEYETSLEEMRAQTQKLQGEIKELNTKIESKETKNKLNEQKIEEMKQKATSHATKRDKMQSNITELEKTIAELQSSLKTLHSSNSRYSKACHLVACLLLDYYTHFHSLMASFHKQLPLSPLSTTSTSFSSTSNSGASGADADPVGNLAVTFSETSKEEMLIEEYEKIANTAKSVNLDEACDWIKRSVKDAESLLKKAQKDLKTAREKYQKASQDAKDKIAFRNFRPNDIALFLPTRQNTTKTWAAFNVNAPHYFLRSNETLEAQLQNKMYTVRRILNITEQVADSKNPQTSAYELPDGVRFFLVDVDATWNPNQPSSPRHRRQSESLSSSRYEAPVGKLTKTEKQALRMSASVSDLPSREDNNGSDFGLGETSTRRSKLEKRKGLGGGSERKGDGEKDGNKDSETSVKDNKGL</sequence>
<dbReference type="InterPro" id="IPR019460">
    <property type="entry name" value="Atg11_C"/>
</dbReference>
<comment type="caution">
    <text evidence="11">The sequence shown here is derived from an EMBL/GenBank/DDBJ whole genome shotgun (WGS) entry which is preliminary data.</text>
</comment>
<evidence type="ECO:0000259" key="9">
    <source>
        <dbReference type="Pfam" id="PF04108"/>
    </source>
</evidence>